<evidence type="ECO:0000256" key="2">
    <source>
        <dbReference type="ARBA" id="ARBA00022723"/>
    </source>
</evidence>
<dbReference type="GO" id="GO:0016491">
    <property type="term" value="F:oxidoreductase activity"/>
    <property type="evidence" value="ECO:0007669"/>
    <property type="project" value="UniProtKB-KW"/>
</dbReference>
<dbReference type="CDD" id="cd08287">
    <property type="entry name" value="FDH_like_ADH3"/>
    <property type="match status" value="1"/>
</dbReference>
<dbReference type="EMBL" id="BLAY01000097">
    <property type="protein sequence ID" value="GET40687.1"/>
    <property type="molecule type" value="Genomic_DNA"/>
</dbReference>
<dbReference type="GO" id="GO:0008270">
    <property type="term" value="F:zinc ion binding"/>
    <property type="evidence" value="ECO:0007669"/>
    <property type="project" value="InterPro"/>
</dbReference>
<dbReference type="SUPFAM" id="SSF51735">
    <property type="entry name" value="NAD(P)-binding Rossmann-fold domains"/>
    <property type="match status" value="1"/>
</dbReference>
<dbReference type="Gene3D" id="3.40.50.720">
    <property type="entry name" value="NAD(P)-binding Rossmann-like Domain"/>
    <property type="match status" value="1"/>
</dbReference>
<dbReference type="InterPro" id="IPR013149">
    <property type="entry name" value="ADH-like_C"/>
</dbReference>
<dbReference type="InterPro" id="IPR002328">
    <property type="entry name" value="ADH_Zn_CS"/>
</dbReference>
<sequence>MRATVYYAPGDVRVESVPDPVIEQSTDAIVRITHACICGSDLWFYRGLEDWLAGWRTGHEWMGVVEEVGSDVRSLKKGDRVLAPFAFSDGSCEFCGKGLQTSCLQGGFWGGKNNGGQAEAVRAPFADGTLVAIPKAVENDDALLTAILPLTDVMSTGHHAAVSAGVRQGSTVAVVGDGAVGLCGVLAAKRLGADRIIILGRHERRLEIARQFGATDVVTSRGEEAIAAVQEMTQGGAESVLECVGSSSSMASAIAIARPGGAIGFVGVPHGSETINLPRLFMSNIALRGGVAPARAYIPELLADVLAGKIDPSPVLDLTVELDGVPGGYAAMDSREAIKVMVRPSNG</sequence>
<dbReference type="Pfam" id="PF00107">
    <property type="entry name" value="ADH_zinc_N"/>
    <property type="match status" value="1"/>
</dbReference>
<protein>
    <submittedName>
        <fullName evidence="8">Zn-dependent alcohol dehydrogenase</fullName>
    </submittedName>
</protein>
<name>A0AAV3XJU9_9CYAN</name>
<dbReference type="SUPFAM" id="SSF50129">
    <property type="entry name" value="GroES-like"/>
    <property type="match status" value="1"/>
</dbReference>
<dbReference type="RefSeq" id="WP_226586736.1">
    <property type="nucleotide sequence ID" value="NZ_BLAY01000097.1"/>
</dbReference>
<evidence type="ECO:0000313" key="9">
    <source>
        <dbReference type="Proteomes" id="UP001050975"/>
    </source>
</evidence>
<evidence type="ECO:0000313" key="8">
    <source>
        <dbReference type="EMBL" id="GET40687.1"/>
    </source>
</evidence>
<dbReference type="Pfam" id="PF08240">
    <property type="entry name" value="ADH_N"/>
    <property type="match status" value="1"/>
</dbReference>
<comment type="similarity">
    <text evidence="5">Belongs to the zinc-containing alcohol dehydrogenase family.</text>
</comment>
<organism evidence="8 9">
    <name type="scientific">Microseira wollei NIES-4236</name>
    <dbReference type="NCBI Taxonomy" id="2530354"/>
    <lineage>
        <taxon>Bacteria</taxon>
        <taxon>Bacillati</taxon>
        <taxon>Cyanobacteriota</taxon>
        <taxon>Cyanophyceae</taxon>
        <taxon>Oscillatoriophycideae</taxon>
        <taxon>Aerosakkonematales</taxon>
        <taxon>Aerosakkonemataceae</taxon>
        <taxon>Microseira</taxon>
    </lineage>
</organism>
<comment type="caution">
    <text evidence="8">The sequence shown here is derived from an EMBL/GenBank/DDBJ whole genome shotgun (WGS) entry which is preliminary data.</text>
</comment>
<keyword evidence="3 5" id="KW-0862">Zinc</keyword>
<dbReference type="InterPro" id="IPR013154">
    <property type="entry name" value="ADH-like_N"/>
</dbReference>
<reference evidence="8" key="1">
    <citation type="submission" date="2019-10" db="EMBL/GenBank/DDBJ databases">
        <title>Draft genome sequece of Microseira wollei NIES-4236.</title>
        <authorList>
            <person name="Yamaguchi H."/>
            <person name="Suzuki S."/>
            <person name="Kawachi M."/>
        </authorList>
    </citation>
    <scope>NUCLEOTIDE SEQUENCE</scope>
    <source>
        <strain evidence="8">NIES-4236</strain>
    </source>
</reference>
<keyword evidence="4" id="KW-0560">Oxidoreductase</keyword>
<comment type="cofactor">
    <cofactor evidence="1 5">
        <name>Zn(2+)</name>
        <dbReference type="ChEBI" id="CHEBI:29105"/>
    </cofactor>
</comment>
<evidence type="ECO:0000256" key="5">
    <source>
        <dbReference type="RuleBase" id="RU361277"/>
    </source>
</evidence>
<evidence type="ECO:0000259" key="6">
    <source>
        <dbReference type="Pfam" id="PF00107"/>
    </source>
</evidence>
<evidence type="ECO:0000256" key="1">
    <source>
        <dbReference type="ARBA" id="ARBA00001947"/>
    </source>
</evidence>
<proteinExistence type="inferred from homology"/>
<dbReference type="InterPro" id="IPR036291">
    <property type="entry name" value="NAD(P)-bd_dom_sf"/>
</dbReference>
<feature type="domain" description="Alcohol dehydrogenase-like C-terminal" evidence="6">
    <location>
        <begin position="179"/>
        <end position="303"/>
    </location>
</feature>
<evidence type="ECO:0000256" key="3">
    <source>
        <dbReference type="ARBA" id="ARBA00022833"/>
    </source>
</evidence>
<dbReference type="Gene3D" id="3.90.180.10">
    <property type="entry name" value="Medium-chain alcohol dehydrogenases, catalytic domain"/>
    <property type="match status" value="1"/>
</dbReference>
<accession>A0AAV3XJU9</accession>
<dbReference type="InterPro" id="IPR011032">
    <property type="entry name" value="GroES-like_sf"/>
</dbReference>
<evidence type="ECO:0000256" key="4">
    <source>
        <dbReference type="ARBA" id="ARBA00023002"/>
    </source>
</evidence>
<dbReference type="PANTHER" id="PTHR42813:SF2">
    <property type="entry name" value="DEHYDROGENASE, ZINC-CONTAINING, PUTATIVE (AFU_ORTHOLOGUE AFUA_2G02810)-RELATED"/>
    <property type="match status" value="1"/>
</dbReference>
<evidence type="ECO:0000259" key="7">
    <source>
        <dbReference type="Pfam" id="PF08240"/>
    </source>
</evidence>
<feature type="domain" description="Alcohol dehydrogenase-like N-terminal" evidence="7">
    <location>
        <begin position="25"/>
        <end position="134"/>
    </location>
</feature>
<dbReference type="Proteomes" id="UP001050975">
    <property type="component" value="Unassembled WGS sequence"/>
</dbReference>
<dbReference type="PANTHER" id="PTHR42813">
    <property type="entry name" value="ZINC-TYPE ALCOHOL DEHYDROGENASE-LIKE"/>
    <property type="match status" value="1"/>
</dbReference>
<dbReference type="AlphaFoldDB" id="A0AAV3XJU9"/>
<keyword evidence="2 5" id="KW-0479">Metal-binding</keyword>
<dbReference type="PROSITE" id="PS00059">
    <property type="entry name" value="ADH_ZINC"/>
    <property type="match status" value="1"/>
</dbReference>
<gene>
    <name evidence="8" type="ORF">MiSe_54980</name>
</gene>
<keyword evidence="9" id="KW-1185">Reference proteome</keyword>